<keyword evidence="4" id="KW-1185">Reference proteome</keyword>
<dbReference type="RefSeq" id="WP_418890784.1">
    <property type="nucleotide sequence ID" value="NZ_JBEUWX010000002.1"/>
</dbReference>
<keyword evidence="2" id="KW-0732">Signal</keyword>
<gene>
    <name evidence="3" type="ORF">ABCS64_04905</name>
</gene>
<dbReference type="EMBL" id="JBEUWX010000002">
    <property type="protein sequence ID" value="MFA9949674.1"/>
    <property type="molecule type" value="Genomic_DNA"/>
</dbReference>
<evidence type="ECO:0000256" key="1">
    <source>
        <dbReference type="SAM" id="MobiDB-lite"/>
    </source>
</evidence>
<evidence type="ECO:0000256" key="2">
    <source>
        <dbReference type="SAM" id="SignalP"/>
    </source>
</evidence>
<evidence type="ECO:0000313" key="3">
    <source>
        <dbReference type="EMBL" id="MFA9949674.1"/>
    </source>
</evidence>
<feature type="chain" id="PRO_5045218807" description="Secreted protein" evidence="2">
    <location>
        <begin position="25"/>
        <end position="100"/>
    </location>
</feature>
<feature type="region of interest" description="Disordered" evidence="1">
    <location>
        <begin position="80"/>
        <end position="100"/>
    </location>
</feature>
<accession>A0ABV4UE73</accession>
<protein>
    <recommendedName>
        <fullName evidence="5">Secreted protein</fullName>
    </recommendedName>
</protein>
<evidence type="ECO:0000313" key="4">
    <source>
        <dbReference type="Proteomes" id="UP001574673"/>
    </source>
</evidence>
<feature type="region of interest" description="Disordered" evidence="1">
    <location>
        <begin position="24"/>
        <end position="67"/>
    </location>
</feature>
<name>A0ABV4UE73_9RHOO</name>
<feature type="signal peptide" evidence="2">
    <location>
        <begin position="1"/>
        <end position="24"/>
    </location>
</feature>
<proteinExistence type="predicted"/>
<reference evidence="4" key="1">
    <citation type="submission" date="2024-06" db="EMBL/GenBank/DDBJ databases">
        <title>Radixoralia hellwigii gen. nov., sp nov., isolated from a root canal in the human oral cavity.</title>
        <authorList>
            <person name="Bartsch S."/>
            <person name="Wittmer A."/>
            <person name="Schulz A.-K."/>
            <person name="Neumann-Schaal M."/>
            <person name="Wolf J."/>
            <person name="Gronow S."/>
            <person name="Tennert C."/>
            <person name="Haecker G."/>
            <person name="Cieplik F."/>
            <person name="Al-Ahmad A."/>
        </authorList>
    </citation>
    <scope>NUCLEOTIDE SEQUENCE [LARGE SCALE GENOMIC DNA]</scope>
    <source>
        <strain evidence="4">Wk13</strain>
    </source>
</reference>
<feature type="compositionally biased region" description="Basic and acidic residues" evidence="1">
    <location>
        <begin position="25"/>
        <end position="34"/>
    </location>
</feature>
<dbReference type="Proteomes" id="UP001574673">
    <property type="component" value="Unassembled WGS sequence"/>
</dbReference>
<evidence type="ECO:0008006" key="5">
    <source>
        <dbReference type="Google" id="ProtNLM"/>
    </source>
</evidence>
<comment type="caution">
    <text evidence="3">The sequence shown here is derived from an EMBL/GenBank/DDBJ whole genome shotgun (WGS) entry which is preliminary data.</text>
</comment>
<organism evidence="3 4">
    <name type="scientific">Dentiradicibacter hellwigii</name>
    <dbReference type="NCBI Taxonomy" id="3149053"/>
    <lineage>
        <taxon>Bacteria</taxon>
        <taxon>Pseudomonadati</taxon>
        <taxon>Pseudomonadota</taxon>
        <taxon>Betaproteobacteria</taxon>
        <taxon>Rhodocyclales</taxon>
        <taxon>Rhodocyclaceae</taxon>
        <taxon>Dentiradicibacter</taxon>
    </lineage>
</organism>
<sequence>MKQRFRFIAVLAVLVGLSAPCAHARRGEEGDSPRGQRPAAWVSPQGEDFGERAPSQAHGYEHAGEPPFEVQHFRRLSPEERRQLRHDIRNAGREVYRTRP</sequence>